<evidence type="ECO:0000256" key="1">
    <source>
        <dbReference type="ARBA" id="ARBA00010928"/>
    </source>
</evidence>
<keyword evidence="2" id="KW-0560">Oxidoreductase</keyword>
<dbReference type="PANTHER" id="PTHR42840">
    <property type="entry name" value="NAD(P)-BINDING ROSSMANN-FOLD SUPERFAMILY PROTEIN-RELATED"/>
    <property type="match status" value="1"/>
</dbReference>
<dbReference type="GO" id="GO:0016491">
    <property type="term" value="F:oxidoreductase activity"/>
    <property type="evidence" value="ECO:0007669"/>
    <property type="project" value="UniProtKB-KW"/>
</dbReference>
<feature type="domain" description="Gfo/Idh/MocA-like oxidoreductase C-terminal" evidence="4">
    <location>
        <begin position="138"/>
        <end position="333"/>
    </location>
</feature>
<dbReference type="InterPro" id="IPR000683">
    <property type="entry name" value="Gfo/Idh/MocA-like_OxRdtase_N"/>
</dbReference>
<dbReference type="EMBL" id="JALAPQ010000032">
    <property type="protein sequence ID" value="MCY8459094.1"/>
    <property type="molecule type" value="Genomic_DNA"/>
</dbReference>
<comment type="caution">
    <text evidence="5">The sequence shown here is derived from an EMBL/GenBank/DDBJ whole genome shotgun (WGS) entry which is preliminary data.</text>
</comment>
<evidence type="ECO:0000256" key="2">
    <source>
        <dbReference type="ARBA" id="ARBA00023002"/>
    </source>
</evidence>
<evidence type="ECO:0000259" key="3">
    <source>
        <dbReference type="Pfam" id="PF01408"/>
    </source>
</evidence>
<dbReference type="SUPFAM" id="SSF51735">
    <property type="entry name" value="NAD(P)-binding Rossmann-fold domains"/>
    <property type="match status" value="1"/>
</dbReference>
<comment type="similarity">
    <text evidence="1">Belongs to the Gfo/Idh/MocA family.</text>
</comment>
<evidence type="ECO:0000313" key="5">
    <source>
        <dbReference type="EMBL" id="MCY8459094.1"/>
    </source>
</evidence>
<dbReference type="InterPro" id="IPR004104">
    <property type="entry name" value="Gfo/Idh/MocA-like_OxRdtase_C"/>
</dbReference>
<dbReference type="AlphaFoldDB" id="A0A9Q4EAW7"/>
<feature type="domain" description="Gfo/Idh/MocA-like oxidoreductase N-terminal" evidence="3">
    <location>
        <begin position="5"/>
        <end position="125"/>
    </location>
</feature>
<dbReference type="InterPro" id="IPR036291">
    <property type="entry name" value="NAD(P)-bd_dom_sf"/>
</dbReference>
<name>A0A9Q4EAW7_BACSC</name>
<proteinExistence type="inferred from homology"/>
<reference evidence="5" key="1">
    <citation type="submission" date="2022-02" db="EMBL/GenBank/DDBJ databases">
        <title>Crop Bioprotection Bacillus Genome Sequencing.</title>
        <authorList>
            <person name="Dunlap C."/>
        </authorList>
    </citation>
    <scope>NUCLEOTIDE SEQUENCE</scope>
    <source>
        <strain evidence="5">WR1O2A-53</strain>
    </source>
</reference>
<dbReference type="Pfam" id="PF02894">
    <property type="entry name" value="GFO_IDH_MocA_C"/>
    <property type="match status" value="1"/>
</dbReference>
<dbReference type="Proteomes" id="UP001078573">
    <property type="component" value="Unassembled WGS sequence"/>
</dbReference>
<dbReference type="PANTHER" id="PTHR42840:SF3">
    <property type="entry name" value="BINDING ROSSMANN FOLD OXIDOREDUCTASE, PUTATIVE (AFU_ORTHOLOGUE AFUA_2G10240)-RELATED"/>
    <property type="match status" value="1"/>
</dbReference>
<dbReference type="GO" id="GO:0000166">
    <property type="term" value="F:nucleotide binding"/>
    <property type="evidence" value="ECO:0007669"/>
    <property type="project" value="InterPro"/>
</dbReference>
<organism evidence="5 6">
    <name type="scientific">Bacillus spizizenii</name>
    <name type="common">Bacillus subtilis subsp. spizizenii</name>
    <dbReference type="NCBI Taxonomy" id="96241"/>
    <lineage>
        <taxon>Bacteria</taxon>
        <taxon>Bacillati</taxon>
        <taxon>Bacillota</taxon>
        <taxon>Bacilli</taxon>
        <taxon>Bacillales</taxon>
        <taxon>Bacillaceae</taxon>
        <taxon>Bacillus</taxon>
    </lineage>
</organism>
<dbReference type="Gene3D" id="3.40.50.720">
    <property type="entry name" value="NAD(P)-binding Rossmann-like Domain"/>
    <property type="match status" value="1"/>
</dbReference>
<dbReference type="Gene3D" id="3.30.360.10">
    <property type="entry name" value="Dihydrodipicolinate Reductase, domain 2"/>
    <property type="match status" value="1"/>
</dbReference>
<protein>
    <submittedName>
        <fullName evidence="5">Gfo/Idh/MocA family oxidoreductase</fullName>
    </submittedName>
</protein>
<accession>A0A9Q4EAW7</accession>
<gene>
    <name evidence="5" type="ORF">MOC89_19895</name>
</gene>
<evidence type="ECO:0000313" key="6">
    <source>
        <dbReference type="Proteomes" id="UP001078573"/>
    </source>
</evidence>
<sequence>MGNVQVGLLGAGRMGAFHGESIAFRVKGADLYAVADPIPGNAEALAKKLGSNIKAFTDPLDMLEHPDIDAVIIASPARTHAANIIAAAKKGKAVFCEKPMAVTLEEADEVIRVVNEESVPLQIGFNRRFAKGFRSAYEEIRAGKIGTPQLMRSITRDPALGDPTSIPQWTIFLETLIHDFDTLLYLNPNAKPIEVYAAADALVRPDFKDKGFLDTAVVTIKFDNGAIATAEANFQAVYGYDVRGEVFGSEGMLTIGDIRHTNMTRYNKDGVSYNTIRYDQDLLFDAYVDELQSFVDAVRNNNPTSVTGDDARAALAIAAACIESCKMKQPVTLKDGVPQTV</sequence>
<evidence type="ECO:0000259" key="4">
    <source>
        <dbReference type="Pfam" id="PF02894"/>
    </source>
</evidence>
<dbReference type="SUPFAM" id="SSF55347">
    <property type="entry name" value="Glyceraldehyde-3-phosphate dehydrogenase-like, C-terminal domain"/>
    <property type="match status" value="1"/>
</dbReference>
<dbReference type="Pfam" id="PF01408">
    <property type="entry name" value="GFO_IDH_MocA"/>
    <property type="match status" value="1"/>
</dbReference>